<dbReference type="Proteomes" id="UP000501690">
    <property type="component" value="Linkage Group LG1"/>
</dbReference>
<reference evidence="3 4" key="1">
    <citation type="submission" date="2019-04" db="EMBL/GenBank/DDBJ databases">
        <title>An improved genome assembly and genetic linkage map for asparagus bean, Vigna unguiculata ssp. sesquipedialis.</title>
        <authorList>
            <person name="Xia Q."/>
            <person name="Zhang R."/>
            <person name="Dong Y."/>
        </authorList>
    </citation>
    <scope>NUCLEOTIDE SEQUENCE [LARGE SCALE GENOMIC DNA]</scope>
    <source>
        <tissue evidence="3">Leaf</tissue>
    </source>
</reference>
<dbReference type="Gene3D" id="3.80.10.10">
    <property type="entry name" value="Ribonuclease Inhibitor"/>
    <property type="match status" value="6"/>
</dbReference>
<feature type="domain" description="Disease resistance protein At4g27190-like leucine-rich repeats" evidence="2">
    <location>
        <begin position="759"/>
        <end position="896"/>
    </location>
</feature>
<evidence type="ECO:0000259" key="2">
    <source>
        <dbReference type="Pfam" id="PF23247"/>
    </source>
</evidence>
<protein>
    <submittedName>
        <fullName evidence="3">Disease resistance protein RPS2</fullName>
    </submittedName>
</protein>
<dbReference type="EMBL" id="CP039345">
    <property type="protein sequence ID" value="QCD78300.1"/>
    <property type="molecule type" value="Genomic_DNA"/>
</dbReference>
<organism evidence="3 4">
    <name type="scientific">Vigna unguiculata</name>
    <name type="common">Cowpea</name>
    <dbReference type="NCBI Taxonomy" id="3917"/>
    <lineage>
        <taxon>Eukaryota</taxon>
        <taxon>Viridiplantae</taxon>
        <taxon>Streptophyta</taxon>
        <taxon>Embryophyta</taxon>
        <taxon>Tracheophyta</taxon>
        <taxon>Spermatophyta</taxon>
        <taxon>Magnoliopsida</taxon>
        <taxon>eudicotyledons</taxon>
        <taxon>Gunneridae</taxon>
        <taxon>Pentapetalae</taxon>
        <taxon>rosids</taxon>
        <taxon>fabids</taxon>
        <taxon>Fabales</taxon>
        <taxon>Fabaceae</taxon>
        <taxon>Papilionoideae</taxon>
        <taxon>50 kb inversion clade</taxon>
        <taxon>NPAAA clade</taxon>
        <taxon>indigoferoid/millettioid clade</taxon>
        <taxon>Phaseoleae</taxon>
        <taxon>Vigna</taxon>
    </lineage>
</organism>
<accession>A0A4D6KNQ1</accession>
<feature type="domain" description="Disease resistance protein At4g27190-like leucine-rich repeats" evidence="2">
    <location>
        <begin position="1382"/>
        <end position="1526"/>
    </location>
</feature>
<evidence type="ECO:0000313" key="3">
    <source>
        <dbReference type="EMBL" id="QCD78300.1"/>
    </source>
</evidence>
<feature type="domain" description="Disease resistance protein At4g27190-like leucine-rich repeats" evidence="2">
    <location>
        <begin position="435"/>
        <end position="581"/>
    </location>
</feature>
<dbReference type="SUPFAM" id="SSF52058">
    <property type="entry name" value="L domain-like"/>
    <property type="match status" value="2"/>
</dbReference>
<feature type="domain" description="Disease resistance protein At4g27190-like leucine-rich repeats" evidence="2">
    <location>
        <begin position="969"/>
        <end position="1075"/>
    </location>
</feature>
<dbReference type="InterPro" id="IPR057135">
    <property type="entry name" value="At4g27190-like_LRR"/>
</dbReference>
<dbReference type="SUPFAM" id="SSF52047">
    <property type="entry name" value="RNI-like"/>
    <property type="match status" value="4"/>
</dbReference>
<proteinExistence type="predicted"/>
<keyword evidence="4" id="KW-1185">Reference proteome</keyword>
<evidence type="ECO:0000256" key="1">
    <source>
        <dbReference type="ARBA" id="ARBA00022821"/>
    </source>
</evidence>
<feature type="domain" description="Disease resistance protein At4g27190-like leucine-rich repeats" evidence="2">
    <location>
        <begin position="1178"/>
        <end position="1322"/>
    </location>
</feature>
<feature type="domain" description="Disease resistance protein At4g27190-like leucine-rich repeats" evidence="2">
    <location>
        <begin position="131"/>
        <end position="268"/>
    </location>
</feature>
<dbReference type="PANTHER" id="PTHR33463">
    <property type="entry name" value="NB-ARC DOMAIN-CONTAINING PROTEIN-RELATED"/>
    <property type="match status" value="1"/>
</dbReference>
<dbReference type="Pfam" id="PF23247">
    <property type="entry name" value="LRR_RPS2"/>
    <property type="match status" value="6"/>
</dbReference>
<gene>
    <name evidence="3" type="ORF">DEO72_LG1g1932</name>
</gene>
<dbReference type="InterPro" id="IPR050905">
    <property type="entry name" value="Plant_NBS-LRR"/>
</dbReference>
<evidence type="ECO:0000313" key="4">
    <source>
        <dbReference type="Proteomes" id="UP000501690"/>
    </source>
</evidence>
<name>A0A4D6KNQ1_VIGUN</name>
<keyword evidence="1" id="KW-0611">Plant defense</keyword>
<dbReference type="InterPro" id="IPR032675">
    <property type="entry name" value="LRR_dom_sf"/>
</dbReference>
<sequence length="1583" mass="184752">MPSRISVWFEDDSKLLQQKFGFKESAAFKILRLHSELLGVKESTIVIEYPEANQIQFESLPSLKKFCCGDIVEWPSLKNVIVNHCPNIIKCGLGKTKSVILENQESLANIFESWDDFYSTIVEYEIDDTEELRKRMHNLRPSHFTNILVFRAKNCDRILVDFISILMNRSKKLEVIEIQHCNISKYYYLFDFSNPTFLDEKVKYLTQIKELKLIQVYEVKALFYQDFQWHMEFKNLQIIHLETCPSILFLFTTSHEMKNLRKLFVSNCSALETVIIGKEIPNSIYYFPQLDELILINLPNLTHIIHKEYARLCQNLHMMQVELCKSLNWLPISITLTKMKIMDCDALCKTIIIKKEEERDRTTFSHLKDVTLRNLRNLYVAFPSTSEFPSLETLRITNCPSLITFVEEPNELKEHQEQVTSTYFFPNSLSLEKLKVLNIIDQDVNEIWHCTCPSESFCQLENLTLSNSNKLSSVISSSMITRFNNMKELHLDKCESLITIFNLEDDKPDHPMEEMLPQLMTIALSNLNNLKFVWNKEPHVPFFSNLVSLFIVRCGSIESIFSLSSSKYLEKLKLLRLCSCKELMEVILSDENKNVSTIFPQLKCLVLKDLPKLVNFSHYCGSLDWPNLQTLRRMSYSGADENMKLLRQTFGSKAMDILWLYSELLQVKESTIVIEYPEANQIQFESLPSLKKFCCGDIVEWPSLKNVIVNHCPNIRKCGLGKTKSVILENQESLANIFESWDDFFSTTVEYDIGDTEKLRERIHNLRPSYFTNLLVFRATNCDETLTKFISILMKRSKKLEVIEIQQCKISECLFEILDPIYGDEEVKYLTQLKELKLIQVYQLHMLYRWAFGRHFDFKSMQIIHLKSCPFIWVLFTPNKAMELCQLKELKLEACEDLKQVVYTDIYYKSPFFPRLSKVELKSLSQLERILKMYGNLLSLKTLIIEECPCLVEFTSNQAILVDFLEPMSDTLFELDELRLNGCHMLLYVASFMTPLEMKNLKKLFVSNCYALKIVINVEEIPNSIELLPQLDELILINLPNLTHIINKEYVRLYQSLHTMQVELCKSLNWLPISITLTKMKIVDCDVLCKTIIVKKEEERGKTIFSQLKDVTLQNLRDLCVAFPSTSEFPSLETLRITNCPSLITFVEETNELKEHQNQDASSYFFPNSLSLEKLKVLYVIHQDIKELWHYSSPSESFCQLENLTLSNNNKLLSVISSHMITRFNNMKELHLDKCESLTTIFNFEDDKLDHPMEEMLPQLRIISLSNLNSLKFVWNKEPHVPFFSNLVSLFIVHCGSIRSLFSLSSSKYLEKLKLLKLYSCKELKEVISSDDENVSSIAFPQMKCLVLKDLPKFVNFSHYRGTLDWPNLQTLRLSLEKLKVLYVIHQDIKELWHYSSPSESFCQLENLTLSNNNKLLSVISSHMITRFNNMKELHLDKCESLTTIFNFEDDKLDHPMEEMLPQLRIISLSNLNSLKFVWNKEPHVPFFSNLVSLFIVHCGSIRSLFSLSSSKYLEKLKLLKLYSCKELKEVISSDDENVSSIAFPQMKCLVLKDLPKFVNFSHYRGTLDWPNLQTLRVELHAR</sequence>